<dbReference type="CDD" id="cd00090">
    <property type="entry name" value="HTH_ARSR"/>
    <property type="match status" value="1"/>
</dbReference>
<dbReference type="PANTHER" id="PTHR30154:SF53">
    <property type="entry name" value="HTH-TYPE TRANSCRIPTIONAL REGULATOR LRPC"/>
    <property type="match status" value="1"/>
</dbReference>
<dbReference type="InterPro" id="IPR019887">
    <property type="entry name" value="Tscrpt_reg_AsnC/Lrp_C"/>
</dbReference>
<dbReference type="PRINTS" id="PR00033">
    <property type="entry name" value="HTHASNC"/>
</dbReference>
<evidence type="ECO:0000259" key="4">
    <source>
        <dbReference type="PROSITE" id="PS50956"/>
    </source>
</evidence>
<dbReference type="SUPFAM" id="SSF46785">
    <property type="entry name" value="Winged helix' DNA-binding domain"/>
    <property type="match status" value="1"/>
</dbReference>
<keyword evidence="6" id="KW-1185">Reference proteome</keyword>
<dbReference type="Gene3D" id="1.10.10.10">
    <property type="entry name" value="Winged helix-like DNA-binding domain superfamily/Winged helix DNA-binding domain"/>
    <property type="match status" value="1"/>
</dbReference>
<dbReference type="EMBL" id="CP044016">
    <property type="protein sequence ID" value="QES89711.1"/>
    <property type="molecule type" value="Genomic_DNA"/>
</dbReference>
<dbReference type="Gene3D" id="3.30.70.920">
    <property type="match status" value="1"/>
</dbReference>
<keyword evidence="1" id="KW-0805">Transcription regulation</keyword>
<dbReference type="GO" id="GO:0043565">
    <property type="term" value="F:sequence-specific DNA binding"/>
    <property type="evidence" value="ECO:0007669"/>
    <property type="project" value="InterPro"/>
</dbReference>
<keyword evidence="3" id="KW-0804">Transcription</keyword>
<evidence type="ECO:0000313" key="5">
    <source>
        <dbReference type="EMBL" id="QES89711.1"/>
    </source>
</evidence>
<dbReference type="InterPro" id="IPR036388">
    <property type="entry name" value="WH-like_DNA-bd_sf"/>
</dbReference>
<reference evidence="5 6" key="1">
    <citation type="submission" date="2019-09" db="EMBL/GenBank/DDBJ databases">
        <title>Complete genome sequence of Arachidicoccus sp. B3-10 isolated from apple orchard soil.</title>
        <authorList>
            <person name="Kim H.S."/>
            <person name="Han K.-I."/>
            <person name="Suh M.K."/>
            <person name="Lee K.C."/>
            <person name="Eom M.K."/>
            <person name="Kim J.-S."/>
            <person name="Kang S.W."/>
            <person name="Sin Y."/>
            <person name="Lee J.-S."/>
        </authorList>
    </citation>
    <scope>NUCLEOTIDE SEQUENCE [LARGE SCALE GENOMIC DNA]</scope>
    <source>
        <strain evidence="5 6">B3-10</strain>
    </source>
</reference>
<dbReference type="SUPFAM" id="SSF54909">
    <property type="entry name" value="Dimeric alpha+beta barrel"/>
    <property type="match status" value="1"/>
</dbReference>
<dbReference type="OrthoDB" id="9800326at2"/>
<dbReference type="RefSeq" id="WP_131330645.1">
    <property type="nucleotide sequence ID" value="NZ_CP044016.1"/>
</dbReference>
<gene>
    <name evidence="5" type="ORF">E0W69_013920</name>
</gene>
<name>A0A5P2GDM4_9BACT</name>
<evidence type="ECO:0000256" key="1">
    <source>
        <dbReference type="ARBA" id="ARBA00023015"/>
    </source>
</evidence>
<dbReference type="InterPro" id="IPR000485">
    <property type="entry name" value="AsnC-type_HTH_dom"/>
</dbReference>
<dbReference type="InterPro" id="IPR019888">
    <property type="entry name" value="Tscrpt_reg_AsnC-like"/>
</dbReference>
<feature type="domain" description="HTH asnC-type" evidence="4">
    <location>
        <begin position="7"/>
        <end position="68"/>
    </location>
</feature>
<dbReference type="KEGG" id="arac:E0W69_013920"/>
<dbReference type="PANTHER" id="PTHR30154">
    <property type="entry name" value="LEUCINE-RESPONSIVE REGULATORY PROTEIN"/>
    <property type="match status" value="1"/>
</dbReference>
<dbReference type="PROSITE" id="PS50956">
    <property type="entry name" value="HTH_ASNC_2"/>
    <property type="match status" value="1"/>
</dbReference>
<evidence type="ECO:0000256" key="3">
    <source>
        <dbReference type="ARBA" id="ARBA00023163"/>
    </source>
</evidence>
<dbReference type="InterPro" id="IPR011991">
    <property type="entry name" value="ArsR-like_HTH"/>
</dbReference>
<dbReference type="AlphaFoldDB" id="A0A5P2GDM4"/>
<evidence type="ECO:0000313" key="6">
    <source>
        <dbReference type="Proteomes" id="UP000292424"/>
    </source>
</evidence>
<dbReference type="Pfam" id="PF13412">
    <property type="entry name" value="HTH_24"/>
    <property type="match status" value="1"/>
</dbReference>
<dbReference type="InterPro" id="IPR036390">
    <property type="entry name" value="WH_DNA-bd_sf"/>
</dbReference>
<evidence type="ECO:0000256" key="2">
    <source>
        <dbReference type="ARBA" id="ARBA00023125"/>
    </source>
</evidence>
<dbReference type="InterPro" id="IPR011008">
    <property type="entry name" value="Dimeric_a/b-barrel"/>
</dbReference>
<dbReference type="SMART" id="SM00344">
    <property type="entry name" value="HTH_ASNC"/>
    <property type="match status" value="1"/>
</dbReference>
<dbReference type="GO" id="GO:0043200">
    <property type="term" value="P:response to amino acid"/>
    <property type="evidence" value="ECO:0007669"/>
    <property type="project" value="TreeGrafter"/>
</dbReference>
<keyword evidence="2" id="KW-0238">DNA-binding</keyword>
<dbReference type="GO" id="GO:0005829">
    <property type="term" value="C:cytosol"/>
    <property type="evidence" value="ECO:0007669"/>
    <property type="project" value="TreeGrafter"/>
</dbReference>
<dbReference type="Proteomes" id="UP000292424">
    <property type="component" value="Chromosome"/>
</dbReference>
<dbReference type="GO" id="GO:0006355">
    <property type="term" value="P:regulation of DNA-templated transcription"/>
    <property type="evidence" value="ECO:0007669"/>
    <property type="project" value="UniProtKB-ARBA"/>
</dbReference>
<dbReference type="Pfam" id="PF01037">
    <property type="entry name" value="AsnC_trans_reg"/>
    <property type="match status" value="1"/>
</dbReference>
<proteinExistence type="predicted"/>
<accession>A0A5P2GDM4</accession>
<organism evidence="5 6">
    <name type="scientific">Rhizosphaericola mali</name>
    <dbReference type="NCBI Taxonomy" id="2545455"/>
    <lineage>
        <taxon>Bacteria</taxon>
        <taxon>Pseudomonadati</taxon>
        <taxon>Bacteroidota</taxon>
        <taxon>Chitinophagia</taxon>
        <taxon>Chitinophagales</taxon>
        <taxon>Chitinophagaceae</taxon>
        <taxon>Rhizosphaericola</taxon>
    </lineage>
</organism>
<sequence length="157" mass="17497">MNNSFELDAVDFQILNAFQENSKISNAELSRELGMAPSGVLERVKKLEQKGVIKGYTIQINPLALDQKLLAFISIKTSDAFGSEVTGLALAKIPEIQEVHNVTGEDCFLIKIRVRDSEHLMNIMRNSFSKIKGIVSTKTIIVLEAVKETNHLNIQKN</sequence>
<protein>
    <submittedName>
        <fullName evidence="5">Lrp/AsnC family transcriptional regulator</fullName>
    </submittedName>
</protein>